<keyword evidence="6 8" id="KW-1133">Transmembrane helix</keyword>
<dbReference type="EMBL" id="CP017080">
    <property type="protein sequence ID" value="AOH53976.1"/>
    <property type="molecule type" value="Genomic_DNA"/>
</dbReference>
<dbReference type="InterPro" id="IPR036259">
    <property type="entry name" value="MFS_trans_sf"/>
</dbReference>
<dbReference type="InterPro" id="IPR001958">
    <property type="entry name" value="Tet-R_TetA/multi-R_MdtG-like"/>
</dbReference>
<feature type="transmembrane region" description="Helical" evidence="8">
    <location>
        <begin position="381"/>
        <end position="401"/>
    </location>
</feature>
<dbReference type="PANTHER" id="PTHR23502">
    <property type="entry name" value="MAJOR FACILITATOR SUPERFAMILY"/>
    <property type="match status" value="1"/>
</dbReference>
<proteinExistence type="inferred from homology"/>
<feature type="transmembrane region" description="Helical" evidence="8">
    <location>
        <begin position="88"/>
        <end position="107"/>
    </location>
</feature>
<keyword evidence="3 8" id="KW-0813">Transport</keyword>
<feature type="transmembrane region" description="Helical" evidence="8">
    <location>
        <begin position="57"/>
        <end position="76"/>
    </location>
</feature>
<feature type="transmembrane region" description="Helical" evidence="8">
    <location>
        <begin position="20"/>
        <end position="37"/>
    </location>
</feature>
<evidence type="ECO:0000256" key="5">
    <source>
        <dbReference type="ARBA" id="ARBA00022692"/>
    </source>
</evidence>
<dbReference type="GO" id="GO:0042910">
    <property type="term" value="F:xenobiotic transmembrane transporter activity"/>
    <property type="evidence" value="ECO:0007669"/>
    <property type="project" value="InterPro"/>
</dbReference>
<feature type="domain" description="Major facilitator superfamily (MFS) profile" evidence="9">
    <location>
        <begin position="20"/>
        <end position="406"/>
    </location>
</feature>
<feature type="transmembrane region" description="Helical" evidence="8">
    <location>
        <begin position="261"/>
        <end position="280"/>
    </location>
</feature>
<dbReference type="InterPro" id="IPR011701">
    <property type="entry name" value="MFS"/>
</dbReference>
<evidence type="ECO:0000313" key="11">
    <source>
        <dbReference type="Proteomes" id="UP000077926"/>
    </source>
</evidence>
<reference evidence="10 11" key="1">
    <citation type="submission" date="2016-08" db="EMBL/GenBank/DDBJ databases">
        <title>Complete genome sequence of Bacillus muralis G25-68, a strain with toxicity to nematodes.</title>
        <authorList>
            <person name="Zheng Z."/>
        </authorList>
    </citation>
    <scope>NUCLEOTIDE SEQUENCE [LARGE SCALE GENOMIC DNA]</scope>
    <source>
        <strain evidence="10 11">G25-68</strain>
    </source>
</reference>
<protein>
    <recommendedName>
        <fullName evidence="8">Bcr/CflA family efflux transporter</fullName>
    </recommendedName>
</protein>
<evidence type="ECO:0000256" key="3">
    <source>
        <dbReference type="ARBA" id="ARBA00022448"/>
    </source>
</evidence>
<dbReference type="GO" id="GO:0005886">
    <property type="term" value="C:plasma membrane"/>
    <property type="evidence" value="ECO:0007669"/>
    <property type="project" value="UniProtKB-SubCell"/>
</dbReference>
<dbReference type="PANTHER" id="PTHR23502:SF132">
    <property type="entry name" value="POLYAMINE TRANSPORTER 2-RELATED"/>
    <property type="match status" value="1"/>
</dbReference>
<comment type="similarity">
    <text evidence="2 8">Belongs to the major facilitator superfamily. Bcr/CmlA family.</text>
</comment>
<feature type="transmembrane region" description="Helical" evidence="8">
    <location>
        <begin position="292"/>
        <end position="313"/>
    </location>
</feature>
<comment type="caution">
    <text evidence="8">Lacks conserved residue(s) required for the propagation of feature annotation.</text>
</comment>
<accession>A0A1B3XL78</accession>
<evidence type="ECO:0000256" key="4">
    <source>
        <dbReference type="ARBA" id="ARBA00022475"/>
    </source>
</evidence>
<dbReference type="CDD" id="cd17320">
    <property type="entry name" value="MFS_MdfA_MDR_like"/>
    <property type="match status" value="1"/>
</dbReference>
<dbReference type="SUPFAM" id="SSF103473">
    <property type="entry name" value="MFS general substrate transporter"/>
    <property type="match status" value="1"/>
</dbReference>
<keyword evidence="11" id="KW-1185">Reference proteome</keyword>
<dbReference type="Proteomes" id="UP000077926">
    <property type="component" value="Chromosome"/>
</dbReference>
<dbReference type="GO" id="GO:1990961">
    <property type="term" value="P:xenobiotic detoxification by transmembrane export across the plasma membrane"/>
    <property type="evidence" value="ECO:0007669"/>
    <property type="project" value="InterPro"/>
</dbReference>
<dbReference type="NCBIfam" id="TIGR00710">
    <property type="entry name" value="efflux_Bcr_CflA"/>
    <property type="match status" value="1"/>
</dbReference>
<evidence type="ECO:0000256" key="2">
    <source>
        <dbReference type="ARBA" id="ARBA00006236"/>
    </source>
</evidence>
<evidence type="ECO:0000256" key="7">
    <source>
        <dbReference type="ARBA" id="ARBA00023136"/>
    </source>
</evidence>
<name>A0A1B3XL78_9BACI</name>
<keyword evidence="7 8" id="KW-0472">Membrane</keyword>
<feature type="transmembrane region" description="Helical" evidence="8">
    <location>
        <begin position="176"/>
        <end position="196"/>
    </location>
</feature>
<keyword evidence="4 8" id="KW-1003">Cell membrane</keyword>
<feature type="transmembrane region" description="Helical" evidence="8">
    <location>
        <begin position="113"/>
        <end position="134"/>
    </location>
</feature>
<keyword evidence="5 8" id="KW-0812">Transmembrane</keyword>
<organism evidence="10 11">
    <name type="scientific">Peribacillus muralis</name>
    <dbReference type="NCBI Taxonomy" id="264697"/>
    <lineage>
        <taxon>Bacteria</taxon>
        <taxon>Bacillati</taxon>
        <taxon>Bacillota</taxon>
        <taxon>Bacilli</taxon>
        <taxon>Bacillales</taxon>
        <taxon>Bacillaceae</taxon>
        <taxon>Peribacillus</taxon>
    </lineage>
</organism>
<evidence type="ECO:0000256" key="1">
    <source>
        <dbReference type="ARBA" id="ARBA00004651"/>
    </source>
</evidence>
<dbReference type="PRINTS" id="PR01035">
    <property type="entry name" value="TCRTETA"/>
</dbReference>
<dbReference type="FunFam" id="1.20.1720.10:FF:000005">
    <property type="entry name" value="Bcr/CflA family efflux transporter"/>
    <property type="match status" value="1"/>
</dbReference>
<dbReference type="InterPro" id="IPR004812">
    <property type="entry name" value="Efflux_drug-R_Bcr/CmlA"/>
</dbReference>
<evidence type="ECO:0000256" key="8">
    <source>
        <dbReference type="RuleBase" id="RU365088"/>
    </source>
</evidence>
<dbReference type="InterPro" id="IPR020846">
    <property type="entry name" value="MFS_dom"/>
</dbReference>
<feature type="transmembrane region" description="Helical" evidence="8">
    <location>
        <begin position="355"/>
        <end position="375"/>
    </location>
</feature>
<sequence length="411" mass="42809">MIEMKETISSGNEMTKSNRLLLALMLGSFAAIGPLSLDMYLPGLPTLADDLKSSTSLAQLSLTACLLGLALGQIYLGPLSDAKGRRTPLIISLSVYGLSSLLCAFAPNIELLLLLRFIQGIAGAGGIVISRAIVRDLFSGTDLTKFFSMLMLVNGAAPILAPVFGGQLLQFTSWRGVFIVIAILGILMVAAAFFGIKETLSPNLRSTGGINDTIRTFGNLVGDRVFMGYAFSQGFISAAMFAYISGSPFVLQNIYGVSPQTFSLIFAINGVGIIIASQVAGKLAGRVKEEKLLQIGLCLALFGGVFLIASVLFEIGLAGILIALFLSVSSVGIVGTTSFSLAMQNQKKTAGSASALIGLLPFILGSLMAPLVGLGSGASSLPMGIVMVSCHAIALLAYLLLARHGLSQVEG</sequence>
<gene>
    <name evidence="10" type="ORF">ABE28_006405</name>
</gene>
<dbReference type="AlphaFoldDB" id="A0A1B3XL78"/>
<dbReference type="Gene3D" id="1.20.1720.10">
    <property type="entry name" value="Multidrug resistance protein D"/>
    <property type="match status" value="1"/>
</dbReference>
<feature type="transmembrane region" description="Helical" evidence="8">
    <location>
        <begin position="319"/>
        <end position="343"/>
    </location>
</feature>
<dbReference type="KEGG" id="bmur:ABE28_006405"/>
<evidence type="ECO:0000256" key="6">
    <source>
        <dbReference type="ARBA" id="ARBA00022989"/>
    </source>
</evidence>
<comment type="subcellular location">
    <subcellularLocation>
        <location evidence="1 8">Cell membrane</location>
        <topology evidence="1 8">Multi-pass membrane protein</topology>
    </subcellularLocation>
</comment>
<evidence type="ECO:0000313" key="10">
    <source>
        <dbReference type="EMBL" id="AOH53976.1"/>
    </source>
</evidence>
<dbReference type="PROSITE" id="PS50850">
    <property type="entry name" value="MFS"/>
    <property type="match status" value="1"/>
</dbReference>
<dbReference type="Pfam" id="PF07690">
    <property type="entry name" value="MFS_1"/>
    <property type="match status" value="1"/>
</dbReference>
<evidence type="ECO:0000259" key="9">
    <source>
        <dbReference type="PROSITE" id="PS50850"/>
    </source>
</evidence>
<feature type="transmembrane region" description="Helical" evidence="8">
    <location>
        <begin position="146"/>
        <end position="164"/>
    </location>
</feature>